<accession>A0AAE1D2Q6</accession>
<evidence type="ECO:0000256" key="1">
    <source>
        <dbReference type="SAM" id="MobiDB-lite"/>
    </source>
</evidence>
<evidence type="ECO:0000313" key="2">
    <source>
        <dbReference type="EMBL" id="KAK3754540.1"/>
    </source>
</evidence>
<reference evidence="2" key="1">
    <citation type="journal article" date="2023" name="G3 (Bethesda)">
        <title>A reference genome for the long-term kleptoplast-retaining sea slug Elysia crispata morphotype clarki.</title>
        <authorList>
            <person name="Eastman K.E."/>
            <person name="Pendleton A.L."/>
            <person name="Shaikh M.A."/>
            <person name="Suttiyut T."/>
            <person name="Ogas R."/>
            <person name="Tomko P."/>
            <person name="Gavelis G."/>
            <person name="Widhalm J.R."/>
            <person name="Wisecaver J.H."/>
        </authorList>
    </citation>
    <scope>NUCLEOTIDE SEQUENCE</scope>
    <source>
        <strain evidence="2">ECLA1</strain>
    </source>
</reference>
<protein>
    <submittedName>
        <fullName evidence="2">Uncharacterized protein</fullName>
    </submittedName>
</protein>
<name>A0AAE1D2Q6_9GAST</name>
<sequence>MACPGITALRLGSKVKSESYAPSASGHQGQPLTSTKRAARLLYSPYGSRAAVILHRNTPISDPREGQVLQPLVHRASRPRENVRRGSYLLTRSHKLLVKLHSLLHKATVKRSSGTWFKKCGIENKDNRELVLKGLIVVIERHTRSPPSRSVTHPQPAGDPSLSHSPGVESPERAQPQMSL</sequence>
<dbReference type="EMBL" id="JAWDGP010005662">
    <property type="protein sequence ID" value="KAK3754540.1"/>
    <property type="molecule type" value="Genomic_DNA"/>
</dbReference>
<dbReference type="AlphaFoldDB" id="A0AAE1D2Q6"/>
<gene>
    <name evidence="2" type="ORF">RRG08_016729</name>
</gene>
<organism evidence="2 3">
    <name type="scientific">Elysia crispata</name>
    <name type="common">lettuce slug</name>
    <dbReference type="NCBI Taxonomy" id="231223"/>
    <lineage>
        <taxon>Eukaryota</taxon>
        <taxon>Metazoa</taxon>
        <taxon>Spiralia</taxon>
        <taxon>Lophotrochozoa</taxon>
        <taxon>Mollusca</taxon>
        <taxon>Gastropoda</taxon>
        <taxon>Heterobranchia</taxon>
        <taxon>Euthyneura</taxon>
        <taxon>Panpulmonata</taxon>
        <taxon>Sacoglossa</taxon>
        <taxon>Placobranchoidea</taxon>
        <taxon>Plakobranchidae</taxon>
        <taxon>Elysia</taxon>
    </lineage>
</organism>
<proteinExistence type="predicted"/>
<keyword evidence="3" id="KW-1185">Reference proteome</keyword>
<comment type="caution">
    <text evidence="2">The sequence shown here is derived from an EMBL/GenBank/DDBJ whole genome shotgun (WGS) entry which is preliminary data.</text>
</comment>
<feature type="region of interest" description="Disordered" evidence="1">
    <location>
        <begin position="143"/>
        <end position="180"/>
    </location>
</feature>
<evidence type="ECO:0000313" key="3">
    <source>
        <dbReference type="Proteomes" id="UP001283361"/>
    </source>
</evidence>
<dbReference type="Proteomes" id="UP001283361">
    <property type="component" value="Unassembled WGS sequence"/>
</dbReference>